<evidence type="ECO:0000256" key="1">
    <source>
        <dbReference type="SAM" id="Phobius"/>
    </source>
</evidence>
<keyword evidence="1" id="KW-0472">Membrane</keyword>
<feature type="transmembrane region" description="Helical" evidence="1">
    <location>
        <begin position="61"/>
        <end position="78"/>
    </location>
</feature>
<protein>
    <submittedName>
        <fullName evidence="2">Uncharacterized protein</fullName>
    </submittedName>
</protein>
<dbReference type="Proteomes" id="UP000267223">
    <property type="component" value="Unassembled WGS sequence"/>
</dbReference>
<dbReference type="RefSeq" id="WP_123121369.1">
    <property type="nucleotide sequence ID" value="NZ_RJJR01000012.1"/>
</dbReference>
<keyword evidence="3" id="KW-1185">Reference proteome</keyword>
<comment type="caution">
    <text evidence="2">The sequence shown here is derived from an EMBL/GenBank/DDBJ whole genome shotgun (WGS) entry which is preliminary data.</text>
</comment>
<keyword evidence="1" id="KW-1133">Transmembrane helix</keyword>
<dbReference type="OrthoDB" id="1454369at2"/>
<name>A0A3M9NC23_9BACT</name>
<keyword evidence="1" id="KW-0812">Transmembrane</keyword>
<reference evidence="2 3" key="1">
    <citation type="submission" date="2018-11" db="EMBL/GenBank/DDBJ databases">
        <title>Draft genome sequence of Ferruginibacter sp. BO-59.</title>
        <authorList>
            <person name="Im W.T."/>
        </authorList>
    </citation>
    <scope>NUCLEOTIDE SEQUENCE [LARGE SCALE GENOMIC DNA]</scope>
    <source>
        <strain evidence="2 3">BO-59</strain>
    </source>
</reference>
<dbReference type="EMBL" id="RJJR01000012">
    <property type="protein sequence ID" value="RNI34813.1"/>
    <property type="molecule type" value="Genomic_DNA"/>
</dbReference>
<proteinExistence type="predicted"/>
<sequence>MSDNINDDTLDKPIISQPENLSDEIISANDTDSIIQKQETENMEVHHHPDIHHKKKNFKEYFLEFLMIFLAVTMGFFAESYREYSVEKARAKEYANSLIHDLEKDTAMVQIDISQMKHARSKIDSLASFLKDKKIGEISNRQFFGYTLFPTLYRPFTWSRATLDEIKSSGSLRYFDNDSIIMRVSAYDALTKHMDQDFNGDVALTERVSEKRNRIIDMNYSLPDSVNYSLIDADSIITILLKNKTNYNGHDDLQLLTSNINDIRSLLNDYLDIRQSLYIRGDRELTHLLSDATQLITMLQKEYSIKDEQ</sequence>
<accession>A0A3M9NC23</accession>
<gene>
    <name evidence="2" type="ORF">EFY79_14085</name>
</gene>
<evidence type="ECO:0000313" key="3">
    <source>
        <dbReference type="Proteomes" id="UP000267223"/>
    </source>
</evidence>
<dbReference type="AlphaFoldDB" id="A0A3M9NC23"/>
<evidence type="ECO:0000313" key="2">
    <source>
        <dbReference type="EMBL" id="RNI34813.1"/>
    </source>
</evidence>
<organism evidence="2 3">
    <name type="scientific">Hanamia caeni</name>
    <dbReference type="NCBI Taxonomy" id="2294116"/>
    <lineage>
        <taxon>Bacteria</taxon>
        <taxon>Pseudomonadati</taxon>
        <taxon>Bacteroidota</taxon>
        <taxon>Chitinophagia</taxon>
        <taxon>Chitinophagales</taxon>
        <taxon>Chitinophagaceae</taxon>
        <taxon>Hanamia</taxon>
    </lineage>
</organism>